<reference evidence="1 2" key="1">
    <citation type="journal article" date="2016" name="Proc. Natl. Acad. Sci. U.S.A.">
        <title>Comparative genomics of biotechnologically important yeasts.</title>
        <authorList>
            <person name="Riley R."/>
            <person name="Haridas S."/>
            <person name="Wolfe K.H."/>
            <person name="Lopes M.R."/>
            <person name="Hittinger C.T."/>
            <person name="Goeker M."/>
            <person name="Salamov A.A."/>
            <person name="Wisecaver J.H."/>
            <person name="Long T.M."/>
            <person name="Calvey C.H."/>
            <person name="Aerts A.L."/>
            <person name="Barry K.W."/>
            <person name="Choi C."/>
            <person name="Clum A."/>
            <person name="Coughlan A.Y."/>
            <person name="Deshpande S."/>
            <person name="Douglass A.P."/>
            <person name="Hanson S.J."/>
            <person name="Klenk H.-P."/>
            <person name="LaButti K.M."/>
            <person name="Lapidus A."/>
            <person name="Lindquist E.A."/>
            <person name="Lipzen A.M."/>
            <person name="Meier-Kolthoff J.P."/>
            <person name="Ohm R.A."/>
            <person name="Otillar R.P."/>
            <person name="Pangilinan J.L."/>
            <person name="Peng Y."/>
            <person name="Rokas A."/>
            <person name="Rosa C.A."/>
            <person name="Scheuner C."/>
            <person name="Sibirny A.A."/>
            <person name="Slot J.C."/>
            <person name="Stielow J.B."/>
            <person name="Sun H."/>
            <person name="Kurtzman C.P."/>
            <person name="Blackwell M."/>
            <person name="Grigoriev I.V."/>
            <person name="Jeffries T.W."/>
        </authorList>
    </citation>
    <scope>NUCLEOTIDE SEQUENCE [LARGE SCALE GENOMIC DNA]</scope>
    <source>
        <strain evidence="1 2">NRRL Y-2026</strain>
    </source>
</reference>
<gene>
    <name evidence="1" type="ORF">PICMEDRAFT_71692</name>
</gene>
<evidence type="ECO:0000313" key="2">
    <source>
        <dbReference type="Proteomes" id="UP000094455"/>
    </source>
</evidence>
<name>A0A1E3NNG8_9ASCO</name>
<keyword evidence="2" id="KW-1185">Reference proteome</keyword>
<dbReference type="EMBL" id="KV454002">
    <property type="protein sequence ID" value="ODQ47644.1"/>
    <property type="molecule type" value="Genomic_DNA"/>
</dbReference>
<dbReference type="OrthoDB" id="3996108at2759"/>
<organism evidence="1 2">
    <name type="scientific">Pichia membranifaciens NRRL Y-2026</name>
    <dbReference type="NCBI Taxonomy" id="763406"/>
    <lineage>
        <taxon>Eukaryota</taxon>
        <taxon>Fungi</taxon>
        <taxon>Dikarya</taxon>
        <taxon>Ascomycota</taxon>
        <taxon>Saccharomycotina</taxon>
        <taxon>Pichiomycetes</taxon>
        <taxon>Pichiales</taxon>
        <taxon>Pichiaceae</taxon>
        <taxon>Pichia</taxon>
    </lineage>
</organism>
<dbReference type="GeneID" id="30180669"/>
<dbReference type="AlphaFoldDB" id="A0A1E3NNG8"/>
<sequence length="160" mass="17600">MTIIDHSSIKRVSQDDGLESITLRSDLAARYTFLNETLLEGIGAVAVDNRFRTMLGLKEVVQDDAGQLITDETAYLRRWEQRLQTEVRQLEQTAANEPDAPHKTADTKDTLDTLLLDLDRPFPASSTTAPVDEDAVLAAFDADCAHVTAVLAARTDNSGR</sequence>
<evidence type="ECO:0000313" key="1">
    <source>
        <dbReference type="EMBL" id="ODQ47644.1"/>
    </source>
</evidence>
<protein>
    <submittedName>
        <fullName evidence="1">Uncharacterized protein</fullName>
    </submittedName>
</protein>
<dbReference type="RefSeq" id="XP_019018757.1">
    <property type="nucleotide sequence ID" value="XM_019163982.1"/>
</dbReference>
<dbReference type="Proteomes" id="UP000094455">
    <property type="component" value="Unassembled WGS sequence"/>
</dbReference>
<proteinExistence type="predicted"/>
<accession>A0A1E3NNG8</accession>